<feature type="signal peptide" evidence="1">
    <location>
        <begin position="1"/>
        <end position="24"/>
    </location>
</feature>
<dbReference type="OrthoDB" id="514652at2"/>
<proteinExistence type="predicted"/>
<reference evidence="2 3" key="1">
    <citation type="journal article" date="2015" name="Genome Announc.">
        <title>Draft Genome Sequence of the Terrestrial Cyanobacterium Scytonema millei VB511283, Isolated from Eastern India.</title>
        <authorList>
            <person name="Sen D."/>
            <person name="Chandrababunaidu M.M."/>
            <person name="Singh D."/>
            <person name="Sanghi N."/>
            <person name="Ghorai A."/>
            <person name="Mishra G.P."/>
            <person name="Madduluri M."/>
            <person name="Adhikary S.P."/>
            <person name="Tripathy S."/>
        </authorList>
    </citation>
    <scope>NUCLEOTIDE SEQUENCE [LARGE SCALE GENOMIC DNA]</scope>
    <source>
        <strain evidence="2 3">VB511283</strain>
    </source>
</reference>
<organism evidence="2 3">
    <name type="scientific">Scytonema millei VB511283</name>
    <dbReference type="NCBI Taxonomy" id="1245923"/>
    <lineage>
        <taxon>Bacteria</taxon>
        <taxon>Bacillati</taxon>
        <taxon>Cyanobacteriota</taxon>
        <taxon>Cyanophyceae</taxon>
        <taxon>Nostocales</taxon>
        <taxon>Scytonemataceae</taxon>
        <taxon>Scytonema</taxon>
    </lineage>
</organism>
<name>A0A9X5E533_9CYAN</name>
<keyword evidence="3" id="KW-1185">Reference proteome</keyword>
<dbReference type="EMBL" id="JTJC03000003">
    <property type="protein sequence ID" value="NHC35470.1"/>
    <property type="molecule type" value="Genomic_DNA"/>
</dbReference>
<dbReference type="AlphaFoldDB" id="A0A9X5E533"/>
<dbReference type="RefSeq" id="WP_132866993.1">
    <property type="nucleotide sequence ID" value="NZ_JTJC03000003.1"/>
</dbReference>
<sequence length="106" mass="11821">MMRPVSFITLALLIISVLSTTARAENRQIITQLELRDRTVKIISGSHGLNYSVFSQDGTVLDANLNETQLAEKHPELYEKVRPAVAKDASNSEAMLWMGEFPDTSK</sequence>
<evidence type="ECO:0000256" key="1">
    <source>
        <dbReference type="SAM" id="SignalP"/>
    </source>
</evidence>
<evidence type="ECO:0000313" key="3">
    <source>
        <dbReference type="Proteomes" id="UP000031532"/>
    </source>
</evidence>
<gene>
    <name evidence="2" type="ORF">QH73_0012505</name>
</gene>
<dbReference type="Proteomes" id="UP000031532">
    <property type="component" value="Unassembled WGS sequence"/>
</dbReference>
<keyword evidence="1" id="KW-0732">Signal</keyword>
<evidence type="ECO:0000313" key="2">
    <source>
        <dbReference type="EMBL" id="NHC35470.1"/>
    </source>
</evidence>
<comment type="caution">
    <text evidence="2">The sequence shown here is derived from an EMBL/GenBank/DDBJ whole genome shotgun (WGS) entry which is preliminary data.</text>
</comment>
<protein>
    <submittedName>
        <fullName evidence="2">Uncharacterized protein</fullName>
    </submittedName>
</protein>
<feature type="chain" id="PRO_5040865843" evidence="1">
    <location>
        <begin position="25"/>
        <end position="106"/>
    </location>
</feature>
<accession>A0A9X5E533</accession>